<name>A0A1R1SBX5_9ACTN</name>
<evidence type="ECO:0000313" key="1">
    <source>
        <dbReference type="EMBL" id="OMI35901.1"/>
    </source>
</evidence>
<organism evidence="1 2">
    <name type="scientific">Streptomyces sparsogenes DSM 40356</name>
    <dbReference type="NCBI Taxonomy" id="1331668"/>
    <lineage>
        <taxon>Bacteria</taxon>
        <taxon>Bacillati</taxon>
        <taxon>Actinomycetota</taxon>
        <taxon>Actinomycetes</taxon>
        <taxon>Kitasatosporales</taxon>
        <taxon>Streptomycetaceae</taxon>
        <taxon>Streptomyces</taxon>
    </lineage>
</organism>
<sequence length="150" mass="16730">MRENTPRSSALPVAPARGRLRPLGLDEVRITGGFWARRRRINATATLGHCRDWMERVGWIGNFRAAVEGRIQRDRRGREFGAADSGVWNRTRGDGLTFLDVLWEQAPFVSSGRFVGAVRALAGTWLAEGLFTRAERDRVVAAAVGADLRR</sequence>
<dbReference type="AlphaFoldDB" id="A0A1R1SBX5"/>
<gene>
    <name evidence="1" type="ORF">SPAR_28966</name>
</gene>
<protein>
    <submittedName>
        <fullName evidence="1">Uncharacterized protein</fullName>
    </submittedName>
</protein>
<dbReference type="GeneID" id="96749151"/>
<evidence type="ECO:0000313" key="2">
    <source>
        <dbReference type="Proteomes" id="UP000186168"/>
    </source>
</evidence>
<comment type="caution">
    <text evidence="1">The sequence shown here is derived from an EMBL/GenBank/DDBJ whole genome shotgun (WGS) entry which is preliminary data.</text>
</comment>
<dbReference type="STRING" id="67365.GCA_001704635_02536"/>
<reference evidence="1 2" key="1">
    <citation type="submission" date="2013-05" db="EMBL/GenBank/DDBJ databases">
        <title>Genome sequence of Streptomyces sparsogenes DSM 40356.</title>
        <authorList>
            <person name="Coyne S."/>
            <person name="Seebeck F.P."/>
        </authorList>
    </citation>
    <scope>NUCLEOTIDE SEQUENCE [LARGE SCALE GENOMIC DNA]</scope>
    <source>
        <strain evidence="1 2">DSM 40356</strain>
    </source>
</reference>
<proteinExistence type="predicted"/>
<dbReference type="RefSeq" id="WP_076971299.1">
    <property type="nucleotide sequence ID" value="NZ_ASQP01000385.1"/>
</dbReference>
<dbReference type="EMBL" id="ASQP01000385">
    <property type="protein sequence ID" value="OMI35901.1"/>
    <property type="molecule type" value="Genomic_DNA"/>
</dbReference>
<keyword evidence="2" id="KW-1185">Reference proteome</keyword>
<dbReference type="Proteomes" id="UP000186168">
    <property type="component" value="Unassembled WGS sequence"/>
</dbReference>
<accession>A0A1R1SBX5</accession>